<protein>
    <submittedName>
        <fullName evidence="17">Uncharacterized protein</fullName>
    </submittedName>
</protein>
<feature type="compositionally biased region" description="Polar residues" evidence="13">
    <location>
        <begin position="839"/>
        <end position="850"/>
    </location>
</feature>
<feature type="region of interest" description="Disordered" evidence="13">
    <location>
        <begin position="831"/>
        <end position="898"/>
    </location>
</feature>
<feature type="region of interest" description="Disordered" evidence="13">
    <location>
        <begin position="1491"/>
        <end position="1602"/>
    </location>
</feature>
<evidence type="ECO:0000313" key="17">
    <source>
        <dbReference type="EMBL" id="KAL3683746.1"/>
    </source>
</evidence>
<dbReference type="PROSITE" id="PS50157">
    <property type="entry name" value="ZINC_FINGER_C2H2_2"/>
    <property type="match status" value="3"/>
</dbReference>
<dbReference type="PROSITE" id="PS51184">
    <property type="entry name" value="JMJC"/>
    <property type="match status" value="1"/>
</dbReference>
<feature type="region of interest" description="Disordered" evidence="13">
    <location>
        <begin position="597"/>
        <end position="623"/>
    </location>
</feature>
<dbReference type="Pfam" id="PF02373">
    <property type="entry name" value="JmjC"/>
    <property type="match status" value="1"/>
</dbReference>
<gene>
    <name evidence="17" type="ORF">R1sor_001768</name>
</gene>
<dbReference type="SMART" id="SM00558">
    <property type="entry name" value="JmjC"/>
    <property type="match status" value="1"/>
</dbReference>
<evidence type="ECO:0000313" key="18">
    <source>
        <dbReference type="Proteomes" id="UP001633002"/>
    </source>
</evidence>
<feature type="compositionally biased region" description="Polar residues" evidence="13">
    <location>
        <begin position="1417"/>
        <end position="1426"/>
    </location>
</feature>
<evidence type="ECO:0000259" key="16">
    <source>
        <dbReference type="PROSITE" id="PS51184"/>
    </source>
</evidence>
<feature type="domain" description="C2H2-type" evidence="14">
    <location>
        <begin position="2346"/>
        <end position="2375"/>
    </location>
</feature>
<feature type="compositionally biased region" description="Basic residues" evidence="13">
    <location>
        <begin position="1516"/>
        <end position="1526"/>
    </location>
</feature>
<feature type="compositionally biased region" description="Basic and acidic residues" evidence="13">
    <location>
        <begin position="792"/>
        <end position="801"/>
    </location>
</feature>
<keyword evidence="5" id="KW-0156">Chromatin regulator</keyword>
<evidence type="ECO:0000256" key="12">
    <source>
        <dbReference type="PROSITE-ProRule" id="PRU00042"/>
    </source>
</evidence>
<feature type="region of interest" description="Disordered" evidence="13">
    <location>
        <begin position="1410"/>
        <end position="1432"/>
    </location>
</feature>
<dbReference type="PANTHER" id="PTHR10694:SF45">
    <property type="entry name" value="LYSINE-SPECIFIC DEMETHYLASE ELF6"/>
    <property type="match status" value="1"/>
</dbReference>
<dbReference type="InterPro" id="IPR036236">
    <property type="entry name" value="Znf_C2H2_sf"/>
</dbReference>
<organism evidence="17 18">
    <name type="scientific">Riccia sorocarpa</name>
    <dbReference type="NCBI Taxonomy" id="122646"/>
    <lineage>
        <taxon>Eukaryota</taxon>
        <taxon>Viridiplantae</taxon>
        <taxon>Streptophyta</taxon>
        <taxon>Embryophyta</taxon>
        <taxon>Marchantiophyta</taxon>
        <taxon>Marchantiopsida</taxon>
        <taxon>Marchantiidae</taxon>
        <taxon>Marchantiales</taxon>
        <taxon>Ricciaceae</taxon>
        <taxon>Riccia</taxon>
    </lineage>
</organism>
<feature type="domain" description="JmjN" evidence="15">
    <location>
        <begin position="16"/>
        <end position="57"/>
    </location>
</feature>
<dbReference type="GO" id="GO:0008270">
    <property type="term" value="F:zinc ion binding"/>
    <property type="evidence" value="ECO:0007669"/>
    <property type="project" value="UniProtKB-KW"/>
</dbReference>
<feature type="domain" description="C2H2-type" evidence="14">
    <location>
        <begin position="2376"/>
        <end position="2403"/>
    </location>
</feature>
<feature type="region of interest" description="Disordered" evidence="13">
    <location>
        <begin position="773"/>
        <end position="801"/>
    </location>
</feature>
<feature type="region of interest" description="Disordered" evidence="13">
    <location>
        <begin position="2075"/>
        <end position="2132"/>
    </location>
</feature>
<feature type="compositionally biased region" description="Polar residues" evidence="13">
    <location>
        <begin position="1055"/>
        <end position="1064"/>
    </location>
</feature>
<dbReference type="FunFam" id="3.30.160.60:FF:000747">
    <property type="entry name" value="Probable lysine-specific demethylase ELF6"/>
    <property type="match status" value="1"/>
</dbReference>
<evidence type="ECO:0000256" key="10">
    <source>
        <dbReference type="ARBA" id="ARBA00023163"/>
    </source>
</evidence>
<reference evidence="17 18" key="1">
    <citation type="submission" date="2024-09" db="EMBL/GenBank/DDBJ databases">
        <title>Chromosome-scale assembly of Riccia sorocarpa.</title>
        <authorList>
            <person name="Paukszto L."/>
        </authorList>
    </citation>
    <scope>NUCLEOTIDE SEQUENCE [LARGE SCALE GENOMIC DNA]</scope>
    <source>
        <strain evidence="17">LP-2024</strain>
        <tissue evidence="17">Aerial parts of the thallus</tissue>
    </source>
</reference>
<keyword evidence="9" id="KW-0805">Transcription regulation</keyword>
<evidence type="ECO:0000259" key="14">
    <source>
        <dbReference type="PROSITE" id="PS50157"/>
    </source>
</evidence>
<keyword evidence="2" id="KW-0677">Repeat</keyword>
<feature type="compositionally biased region" description="Basic residues" evidence="13">
    <location>
        <begin position="2269"/>
        <end position="2283"/>
    </location>
</feature>
<keyword evidence="11" id="KW-0539">Nucleus</keyword>
<dbReference type="InterPro" id="IPR003349">
    <property type="entry name" value="JmjN"/>
</dbReference>
<keyword evidence="4" id="KW-0862">Zinc</keyword>
<evidence type="ECO:0000256" key="4">
    <source>
        <dbReference type="ARBA" id="ARBA00022833"/>
    </source>
</evidence>
<proteinExistence type="predicted"/>
<evidence type="ECO:0000256" key="9">
    <source>
        <dbReference type="ARBA" id="ARBA00023015"/>
    </source>
</evidence>
<dbReference type="SMART" id="SM00545">
    <property type="entry name" value="JmjN"/>
    <property type="match status" value="1"/>
</dbReference>
<keyword evidence="18" id="KW-1185">Reference proteome</keyword>
<keyword evidence="1" id="KW-0479">Metal-binding</keyword>
<feature type="region of interest" description="Disordered" evidence="13">
    <location>
        <begin position="1878"/>
        <end position="1899"/>
    </location>
</feature>
<evidence type="ECO:0000256" key="7">
    <source>
        <dbReference type="ARBA" id="ARBA00023002"/>
    </source>
</evidence>
<dbReference type="FunFam" id="3.30.160.60:FF:000710">
    <property type="entry name" value="Zinc finger protein 768"/>
    <property type="match status" value="1"/>
</dbReference>
<comment type="caution">
    <text evidence="17">The sequence shown here is derived from an EMBL/GenBank/DDBJ whole genome shotgun (WGS) entry which is preliminary data.</text>
</comment>
<dbReference type="InterPro" id="IPR003347">
    <property type="entry name" value="JmjC_dom"/>
</dbReference>
<keyword evidence="6" id="KW-0223">Dioxygenase</keyword>
<dbReference type="InterPro" id="IPR013087">
    <property type="entry name" value="Znf_C2H2_type"/>
</dbReference>
<dbReference type="PANTHER" id="PTHR10694">
    <property type="entry name" value="LYSINE-SPECIFIC DEMETHYLASE"/>
    <property type="match status" value="1"/>
</dbReference>
<feature type="compositionally biased region" description="Polar residues" evidence="13">
    <location>
        <begin position="598"/>
        <end position="614"/>
    </location>
</feature>
<accession>A0ABD3GYV4</accession>
<keyword evidence="7" id="KW-0560">Oxidoreductase</keyword>
<dbReference type="SUPFAM" id="SSF51197">
    <property type="entry name" value="Clavaminate synthase-like"/>
    <property type="match status" value="1"/>
</dbReference>
<dbReference type="PROSITE" id="PS00028">
    <property type="entry name" value="ZINC_FINGER_C2H2_1"/>
    <property type="match status" value="3"/>
</dbReference>
<evidence type="ECO:0000256" key="5">
    <source>
        <dbReference type="ARBA" id="ARBA00022853"/>
    </source>
</evidence>
<dbReference type="Gene3D" id="3.30.160.60">
    <property type="entry name" value="Classic Zinc Finger"/>
    <property type="match status" value="1"/>
</dbReference>
<dbReference type="PROSITE" id="PS51183">
    <property type="entry name" value="JMJN"/>
    <property type="match status" value="1"/>
</dbReference>
<feature type="compositionally biased region" description="Basic and acidic residues" evidence="13">
    <location>
        <begin position="1579"/>
        <end position="1590"/>
    </location>
</feature>
<keyword evidence="3 12" id="KW-0863">Zinc-finger</keyword>
<dbReference type="Gene3D" id="2.60.120.650">
    <property type="entry name" value="Cupin"/>
    <property type="match status" value="1"/>
</dbReference>
<dbReference type="GO" id="GO:0032452">
    <property type="term" value="F:histone demethylase activity"/>
    <property type="evidence" value="ECO:0007669"/>
    <property type="project" value="UniProtKB-ARBA"/>
</dbReference>
<evidence type="ECO:0000256" key="6">
    <source>
        <dbReference type="ARBA" id="ARBA00022964"/>
    </source>
</evidence>
<feature type="compositionally biased region" description="Basic residues" evidence="13">
    <location>
        <begin position="2119"/>
        <end position="2130"/>
    </location>
</feature>
<feature type="compositionally biased region" description="Basic and acidic residues" evidence="13">
    <location>
        <begin position="1550"/>
        <end position="1563"/>
    </location>
</feature>
<dbReference type="SMART" id="SM00355">
    <property type="entry name" value="ZnF_C2H2"/>
    <property type="match status" value="4"/>
</dbReference>
<evidence type="ECO:0000256" key="1">
    <source>
        <dbReference type="ARBA" id="ARBA00022723"/>
    </source>
</evidence>
<dbReference type="EMBL" id="JBJQOH010000006">
    <property type="protein sequence ID" value="KAL3683746.1"/>
    <property type="molecule type" value="Genomic_DNA"/>
</dbReference>
<feature type="compositionally biased region" description="Acidic residues" evidence="13">
    <location>
        <begin position="2251"/>
        <end position="2260"/>
    </location>
</feature>
<evidence type="ECO:0000256" key="2">
    <source>
        <dbReference type="ARBA" id="ARBA00022737"/>
    </source>
</evidence>
<sequence>MAEVEVAPWLKALPLAPEYRPTEAEFADPIAYILKVEEEARMYGVCKIIPPYSKASKKTVAYHLNRSLSMSRENVSGGRMQGSCPSMSRSMGGVLAGPQLVKQRSLSLDGTGMDASGKARFDTRRQQVGWNPKKTKGGVAHSQTHKLVWESGEKYTLEQFEQKAKVFSRQRLGTCKDVSPVAVETLFWRAAADKHISVEYANDIPGSAFAEPADSSSFLRGKKRKRGVDDGDQGFSMGFRGDEGFANDEFMGAEEELDGYDALRAGTSVADGLGESGGTTGSKLANSAWNMRNVARSQGSLLRFMPDEVPGVTSPMVYIGMLFSWFAWHVEDHELHSLNYLHTGAAKTWYAVPGDAAPALEEAVRVHGYGGHLSTRAAFSLLGEKTTVMSPEVLVAAGVPCCRLVQNAGEYVVTFPRAYHLGFSHGFNCGEAANFATPGWLDVAKDAAARRAAMNYLPMLSHQQLLYLLAMSIPPRMPSCSPSEPRSSRLKVRKKSQGEEMVKNVFVNDVIENNRLLRVLLDKGVPCCLLAKDTVNHVGGTAPSSEHREQRLRRLNGTLLTVNSQLQIDDGTSKPFAPRELGMATVREDADTAAKLSGVTSDSCHGKSVSVTESGDQENVGKLADLGTAPEFLEMDKKERESNAAPHGDGSSRPVSTLAVDWGILPCAACGILCYSTMAVVEPTPTALSKFKSLPIRPIMPGAGVQNHASNGGGAKTESVGFASDPPAMNLENQKVRQTDHNNIDHGDGSKSGVLVPVEEMSVCVTEVRQPIAPGDGLTSMHPGDNVYPEDSAARADLTDSKDTSGQSIVLAAGLQQEHLPAVEVIQSLNAKPEDLDTSSDLKTASQGTCAESAPDGGNKVEPGTGVSTIEVQDPEKNVPETAPESEGSALLKSENATPEVNRSNILSSLQLLVSVYEEETSDVEDEVVHDGKMEDFEEEEESLQVFARPDSMSGHLLTDLVGLSADVSWQCIRPFLSEAKRSPNPVMNSPSSYTLESLMNGPANLRSVFTSGGFAFVEEGRLVDLATLERLLAEKEQLASAKNAVTNDRKESSHLLQDTSGSQDGEKVDDMQEFYRRINSQALNDDGEDDDMALISFDNPLDFASWQPEPCGGGNDPAVMSRDVGTSESRVGAEEFSKTSNIHAAAPDTFRPGTQKLESHMGKLEGRMFYASNHLPGGHTRYYPEISSLTSQGDHSASLSNAQAVMESNSGRLAGLTPWTSSSFGREVSAADKRVDGATYKEAGVEKALSVPSGRVRQRTRGGVGRPRVLCLEHAVEAHKRLQEIGGANILIVCHSDFQDYDVRAKEIAEELGMDYAWREVSFSKGSDDDVELVKTAVQVEENDNHGLIDWISQLGMLVHPRFTTKESEAFDSFKRISGAFRAGPFKRGPGRPPGSGLMAGRLGISRKRMDESKIRSPSGTSADSEGQLKVSKKKKCVVAGRWCGKVWRVNQVHPMLGGSRTLDYSLQTGGTLNASSVVVETVRVGFTKGPPIVDGTALSSVAGSEDKPSAAPPPRKRGRPRKIQPVKVQNSDDSSLGPPKILSVSKGGSERKALEQGRDPLSEASGGGPPRPMILLEETKDHGSEDSSVRPLKSHSFTTSKKTLPAAADSEVVGNALSKNESCSVVLDQVEPAHCPDHADANSIGQSLGCMAQPMALAEYDPLATDGQNKSVDFACDSSSKKHQSDIGDGALNELSVGVVSREEDCCVLAAGATQTFAPSQWQVISELQQGVMSDANGDHPDSSQVLSRGSLDESSIPPVEAMNQPSGTDSGVAFVGVSSDPSALLCFGQTPAIEDGTREQKPGKVSAVWCDVPIASSPSWTPTGSGSARSDQPVRTVNNVHPSHNSCQMYFASGSDRSGDVGYDVADNAVRPCKGKLLQNDAPEEDPTSEDTPGRKMRHILDFEKPQGKRSPARDIFKEEAANDVESMTTSKLLGWKRRAEGGATNSSGKRVKSVDSGKSVTFHEEFGSLDPTSDNNVDALIDEAHTVQELCESSSHPDNELGQFDCEDDGSQHTLRDIKYVYGVSDSRGHFQVHGESFIGEHTSGDHLPVEGTAEDQSSCVPVRLLDGQIHDRGSQKLQKIRIPQTPPPDDSRQGAQGLHPLDLLPLMTSNRGRPPGKTRGKRSKPLKQIWSSLKHPQSDGSVAGKSDRKQYDALVESSVVHEVEAVACVEARFEADEVCDRELECADHPLSRTCKYMFARTPTIILTFKKLSGTGPVSPASRNLTTFSSTAAGSSSRLRARGPPVEETDSEDDVEETKITPEKGKKKGRPKKKKSVGRKPKDEENGEFQCDLDGCRMSFATDAELAIHKKNRCTFKGCNKRFFMHKYLLQHRRVHQPDRPLKCPWAGCTQTFKWAWARTEHIRVHTGERPYSCPECEQTFRFVSDFSRHKRNTGHTKG</sequence>
<evidence type="ECO:0000256" key="8">
    <source>
        <dbReference type="ARBA" id="ARBA00023004"/>
    </source>
</evidence>
<feature type="region of interest" description="Disordered" evidence="13">
    <location>
        <begin position="2216"/>
        <end position="2290"/>
    </location>
</feature>
<dbReference type="Pfam" id="PF02375">
    <property type="entry name" value="JmjN"/>
    <property type="match status" value="1"/>
</dbReference>
<name>A0ABD3GYV4_9MARC</name>
<evidence type="ECO:0000256" key="13">
    <source>
        <dbReference type="SAM" id="MobiDB-lite"/>
    </source>
</evidence>
<dbReference type="Proteomes" id="UP001633002">
    <property type="component" value="Unassembled WGS sequence"/>
</dbReference>
<dbReference type="GO" id="GO:0051213">
    <property type="term" value="F:dioxygenase activity"/>
    <property type="evidence" value="ECO:0007669"/>
    <property type="project" value="UniProtKB-KW"/>
</dbReference>
<keyword evidence="8" id="KW-0408">Iron</keyword>
<feature type="region of interest" description="Disordered" evidence="13">
    <location>
        <begin position="1736"/>
        <end position="1768"/>
    </location>
</feature>
<evidence type="ECO:0000256" key="11">
    <source>
        <dbReference type="ARBA" id="ARBA00023242"/>
    </source>
</evidence>
<feature type="region of interest" description="Disordered" evidence="13">
    <location>
        <begin position="1042"/>
        <end position="1068"/>
    </location>
</feature>
<keyword evidence="10" id="KW-0804">Transcription</keyword>
<evidence type="ECO:0000259" key="15">
    <source>
        <dbReference type="PROSITE" id="PS51183"/>
    </source>
</evidence>
<dbReference type="SUPFAM" id="SSF57667">
    <property type="entry name" value="beta-beta-alpha zinc fingers"/>
    <property type="match status" value="2"/>
</dbReference>
<dbReference type="GO" id="GO:0040029">
    <property type="term" value="P:epigenetic regulation of gene expression"/>
    <property type="evidence" value="ECO:0007669"/>
    <property type="project" value="UniProtKB-ARBA"/>
</dbReference>
<evidence type="ECO:0000256" key="3">
    <source>
        <dbReference type="ARBA" id="ARBA00022771"/>
    </source>
</evidence>
<feature type="compositionally biased region" description="Low complexity" evidence="13">
    <location>
        <begin position="2229"/>
        <end position="2242"/>
    </location>
</feature>
<feature type="domain" description="JmjC" evidence="16">
    <location>
        <begin position="283"/>
        <end position="452"/>
    </location>
</feature>
<feature type="domain" description="C2H2-type" evidence="14">
    <location>
        <begin position="2316"/>
        <end position="2345"/>
    </location>
</feature>